<dbReference type="RefSeq" id="WP_062740555.1">
    <property type="nucleotide sequence ID" value="NZ_CP012871.1"/>
</dbReference>
<protein>
    <recommendedName>
        <fullName evidence="3">Methyltransferase domain-containing protein</fullName>
    </recommendedName>
</protein>
<sequence length="263" mass="29156">MSTPLSQTMTAMTPQQYANEWGNSSSDHKRFSDYKWIASHIINPKTVLEIGCGVGYGTQEVLALGAVVVSIEINTDLLNIAASNLTQSGYKVKKINLSQINTININSDIQCYLVEADIFDKSLDSLFQSVNFDHVLFSFFGAAPAHAAKGLNTTVELLDNKYASNYREMGTARAFEIKNMCNAQCKLIIVDRIHQDQGYQAKEVRAFYLSDLARRLNVPETAITAQTRKNQALQTVSSSKLKYINDGSFNKRLGTPLIVISTI</sequence>
<dbReference type="AlphaFoldDB" id="A0A806X3G9"/>
<dbReference type="Proteomes" id="UP000069162">
    <property type="component" value="Chromosome"/>
</dbReference>
<accession>A0A806X3G9</accession>
<reference evidence="2" key="1">
    <citation type="submission" date="2015-10" db="EMBL/GenBank/DDBJ databases">
        <title>Complete Genome Sequencing of Klebsiella sp. strain G5.</title>
        <authorList>
            <person name="Chan K.-G."/>
            <person name="Chen J.-W."/>
        </authorList>
    </citation>
    <scope>NUCLEOTIDE SEQUENCE [LARGE SCALE GENOMIC DNA]</scope>
    <source>
        <strain evidence="2">G5</strain>
    </source>
</reference>
<dbReference type="SUPFAM" id="SSF53335">
    <property type="entry name" value="S-adenosyl-L-methionine-dependent methyltransferases"/>
    <property type="match status" value="1"/>
</dbReference>
<name>A0A806X3G9_9ENTR</name>
<gene>
    <name evidence="1" type="ORF">AO703_05720</name>
</gene>
<dbReference type="CDD" id="cd02440">
    <property type="entry name" value="AdoMet_MTases"/>
    <property type="match status" value="1"/>
</dbReference>
<dbReference type="Gene3D" id="3.40.50.150">
    <property type="entry name" value="Vaccinia Virus protein VP39"/>
    <property type="match status" value="1"/>
</dbReference>
<dbReference type="KEGG" id="kle:AO703_05720"/>
<proteinExistence type="predicted"/>
<organism evidence="1 2">
    <name type="scientific">[Enterobacter] lignolyticus</name>
    <dbReference type="NCBI Taxonomy" id="1334193"/>
    <lineage>
        <taxon>Bacteria</taxon>
        <taxon>Pseudomonadati</taxon>
        <taxon>Pseudomonadota</taxon>
        <taxon>Gammaproteobacteria</taxon>
        <taxon>Enterobacterales</taxon>
        <taxon>Enterobacteriaceae</taxon>
        <taxon>Pluralibacter</taxon>
    </lineage>
</organism>
<evidence type="ECO:0000313" key="2">
    <source>
        <dbReference type="Proteomes" id="UP000069162"/>
    </source>
</evidence>
<dbReference type="OrthoDB" id="8772893at2"/>
<dbReference type="EMBL" id="CP012871">
    <property type="protein sequence ID" value="ALR75818.1"/>
    <property type="molecule type" value="Genomic_DNA"/>
</dbReference>
<dbReference type="InterPro" id="IPR029063">
    <property type="entry name" value="SAM-dependent_MTases_sf"/>
</dbReference>
<evidence type="ECO:0000313" key="1">
    <source>
        <dbReference type="EMBL" id="ALR75818.1"/>
    </source>
</evidence>
<evidence type="ECO:0008006" key="3">
    <source>
        <dbReference type="Google" id="ProtNLM"/>
    </source>
</evidence>